<dbReference type="EMBL" id="KB008025">
    <property type="protein sequence ID" value="ELR15626.1"/>
    <property type="molecule type" value="Genomic_DNA"/>
</dbReference>
<dbReference type="RefSeq" id="XP_004337639.1">
    <property type="nucleotide sequence ID" value="XM_004337591.1"/>
</dbReference>
<sequence>MKLPLLPRWKKHKPTVPTHTSVKKTTQAKKKAAIPVHLGAHTTAASSAPPAAARAAAQLAREKEAVERKRRATEADVDLSAVLPVPDTARAAHHHDCNDRDAWLAEHAYLVRLRAAATAAVASPMHDGSDACTATTTMAMSRSSPRRLIDDAPPY</sequence>
<gene>
    <name evidence="2" type="ORF">ACA1_377300</name>
</gene>
<feature type="region of interest" description="Disordered" evidence="1">
    <location>
        <begin position="54"/>
        <end position="75"/>
    </location>
</feature>
<evidence type="ECO:0000313" key="2">
    <source>
        <dbReference type="EMBL" id="ELR15626.1"/>
    </source>
</evidence>
<dbReference type="VEuPathDB" id="AmoebaDB:ACA1_377300"/>
<feature type="region of interest" description="Disordered" evidence="1">
    <location>
        <begin position="1"/>
        <end position="21"/>
    </location>
</feature>
<reference evidence="2 3" key="1">
    <citation type="journal article" date="2013" name="Genome Biol.">
        <title>Genome of Acanthamoeba castellanii highlights extensive lateral gene transfer and early evolution of tyrosine kinase signaling.</title>
        <authorList>
            <person name="Clarke M."/>
            <person name="Lohan A.J."/>
            <person name="Liu B."/>
            <person name="Lagkouvardos I."/>
            <person name="Roy S."/>
            <person name="Zafar N."/>
            <person name="Bertelli C."/>
            <person name="Schilde C."/>
            <person name="Kianianmomeni A."/>
            <person name="Burglin T.R."/>
            <person name="Frech C."/>
            <person name="Turcotte B."/>
            <person name="Kopec K.O."/>
            <person name="Synnott J.M."/>
            <person name="Choo C."/>
            <person name="Paponov I."/>
            <person name="Finkler A."/>
            <person name="Soon Heng Tan C."/>
            <person name="Hutchins A.P."/>
            <person name="Weinmeier T."/>
            <person name="Rattei T."/>
            <person name="Chu J.S."/>
            <person name="Gimenez G."/>
            <person name="Irimia M."/>
            <person name="Rigden D.J."/>
            <person name="Fitzpatrick D.A."/>
            <person name="Lorenzo-Morales J."/>
            <person name="Bateman A."/>
            <person name="Chiu C.H."/>
            <person name="Tang P."/>
            <person name="Hegemann P."/>
            <person name="Fromm H."/>
            <person name="Raoult D."/>
            <person name="Greub G."/>
            <person name="Miranda-Saavedra D."/>
            <person name="Chen N."/>
            <person name="Nash P."/>
            <person name="Ginger M.L."/>
            <person name="Horn M."/>
            <person name="Schaap P."/>
            <person name="Caler L."/>
            <person name="Loftus B."/>
        </authorList>
    </citation>
    <scope>NUCLEOTIDE SEQUENCE [LARGE SCALE GENOMIC DNA]</scope>
    <source>
        <strain evidence="2 3">Neff</strain>
    </source>
</reference>
<proteinExistence type="predicted"/>
<evidence type="ECO:0000313" key="3">
    <source>
        <dbReference type="Proteomes" id="UP000011083"/>
    </source>
</evidence>
<evidence type="ECO:0000256" key="1">
    <source>
        <dbReference type="SAM" id="MobiDB-lite"/>
    </source>
</evidence>
<dbReference type="KEGG" id="acan:ACA1_377300"/>
<accession>L8GU60</accession>
<organism evidence="2 3">
    <name type="scientific">Acanthamoeba castellanii (strain ATCC 30010 / Neff)</name>
    <dbReference type="NCBI Taxonomy" id="1257118"/>
    <lineage>
        <taxon>Eukaryota</taxon>
        <taxon>Amoebozoa</taxon>
        <taxon>Discosea</taxon>
        <taxon>Longamoebia</taxon>
        <taxon>Centramoebida</taxon>
        <taxon>Acanthamoebidae</taxon>
        <taxon>Acanthamoeba</taxon>
    </lineage>
</organism>
<protein>
    <submittedName>
        <fullName evidence="2">Uncharacterized protein</fullName>
    </submittedName>
</protein>
<feature type="region of interest" description="Disordered" evidence="1">
    <location>
        <begin position="136"/>
        <end position="155"/>
    </location>
</feature>
<name>L8GU60_ACACF</name>
<dbReference type="GeneID" id="14916378"/>
<dbReference type="AlphaFoldDB" id="L8GU60"/>
<keyword evidence="3" id="KW-1185">Reference proteome</keyword>
<dbReference type="Proteomes" id="UP000011083">
    <property type="component" value="Unassembled WGS sequence"/>
</dbReference>